<dbReference type="Gene3D" id="3.30.470.30">
    <property type="entry name" value="DNA ligase/mRNA capping enzyme"/>
    <property type="match status" value="1"/>
</dbReference>
<evidence type="ECO:0000256" key="2">
    <source>
        <dbReference type="ARBA" id="ARBA00022598"/>
    </source>
</evidence>
<dbReference type="GO" id="GO:0003910">
    <property type="term" value="F:DNA ligase (ATP) activity"/>
    <property type="evidence" value="ECO:0007669"/>
    <property type="project" value="UniProtKB-EC"/>
</dbReference>
<name>A0A143PKE2_LUTPR</name>
<comment type="catalytic activity">
    <reaction evidence="3">
        <text>ATP + (deoxyribonucleotide)n-3'-hydroxyl + 5'-phospho-(deoxyribonucleotide)m = (deoxyribonucleotide)n+m + AMP + diphosphate.</text>
        <dbReference type="EC" id="6.5.1.1"/>
    </reaction>
</comment>
<feature type="compositionally biased region" description="Low complexity" evidence="4">
    <location>
        <begin position="355"/>
        <end position="365"/>
    </location>
</feature>
<sequence>MARTVQLWRDEAPPAPMLATPCELDALNLDNSSMLYEQKFDGIRAIVIVEPAHPSARVRLLSRNGNDKATQFPEIVRALRELAAQLSGTVILDGEVVALDARGQPASFTALQSRMHLKGAMDIDARSATVPTALVVFDLLREGVEDLRPLPLAARRARLEYLLHVRTSERLREGLYVAGHGRNVLAQAKREGWEGLIVKDADAPYLSGVRSRTWRKVKLHKTATLVIGGWTDPKGTRSGFGALMVGRFTDARGKPARPAKGSDATLCYAGNVGGGFSDAAISDLLLRLRPLARTTSPFVDAPRARGQHWVDPRLLCEVRFSEWTPEGRLRHPVFLGLRDDVGPDAVDPTGRDGSPSRPAQQPRPRATMRESSLEGAGVDMDASERRPYLPITAIVEQLQLLEDAGRDGSLTLPDGVLEVTNPKKVFWPASGLTKGNLLRYYARISPWLLPVIADRPLVMKRYPNGVLGKAFYQQRAPDTVPAGVNVQVVEGDEDDDGPMPRLIGGSLLTLLYVAQLGAISLDPWFSRAASPAAADFVAIDLDPMPGVPFAQVRDVARWVREALVMLDVPAALKTSGSSGLHIYIPLAEGTSYQSGQLLCQIIATAVASQHPKVATVERAVARRGRTVYVDYLQNIEGKTLACAYSARASQFAGVSTPLQWDELDQDIRPEDFTLENAFTRFETTGDLWNPILRGTPVDLRAVIGRLGG</sequence>
<evidence type="ECO:0000256" key="3">
    <source>
        <dbReference type="ARBA" id="ARBA00034003"/>
    </source>
</evidence>
<evidence type="ECO:0000313" key="6">
    <source>
        <dbReference type="EMBL" id="AMY08229.1"/>
    </source>
</evidence>
<dbReference type="PATRIC" id="fig|1813736.3.peg.1475"/>
<dbReference type="Proteomes" id="UP000076079">
    <property type="component" value="Chromosome"/>
</dbReference>
<dbReference type="GO" id="GO:0006310">
    <property type="term" value="P:DNA recombination"/>
    <property type="evidence" value="ECO:0007669"/>
    <property type="project" value="InterPro"/>
</dbReference>
<keyword evidence="2 6" id="KW-0436">Ligase</keyword>
<dbReference type="NCBIfam" id="TIGR02778">
    <property type="entry name" value="ligD_pol"/>
    <property type="match status" value="1"/>
</dbReference>
<dbReference type="InterPro" id="IPR012310">
    <property type="entry name" value="DNA_ligase_ATP-dep_cent"/>
</dbReference>
<dbReference type="InterPro" id="IPR052171">
    <property type="entry name" value="NHEJ_LigD"/>
</dbReference>
<evidence type="ECO:0000256" key="1">
    <source>
        <dbReference type="ARBA" id="ARBA00012727"/>
    </source>
</evidence>
<dbReference type="SUPFAM" id="SSF50249">
    <property type="entry name" value="Nucleic acid-binding proteins"/>
    <property type="match status" value="1"/>
</dbReference>
<evidence type="ECO:0000313" key="7">
    <source>
        <dbReference type="Proteomes" id="UP000076079"/>
    </source>
</evidence>
<dbReference type="NCBIfam" id="TIGR02776">
    <property type="entry name" value="NHEJ_ligase_prk"/>
    <property type="match status" value="1"/>
</dbReference>
<feature type="domain" description="ATP-dependent DNA ligase family profile" evidence="5">
    <location>
        <begin position="125"/>
        <end position="218"/>
    </location>
</feature>
<dbReference type="RefSeq" id="WP_110170090.1">
    <property type="nucleotide sequence ID" value="NZ_CP015136.1"/>
</dbReference>
<dbReference type="EMBL" id="CP015136">
    <property type="protein sequence ID" value="AMY08229.1"/>
    <property type="molecule type" value="Genomic_DNA"/>
</dbReference>
<evidence type="ECO:0000256" key="4">
    <source>
        <dbReference type="SAM" id="MobiDB-lite"/>
    </source>
</evidence>
<dbReference type="PANTHER" id="PTHR42705:SF2">
    <property type="entry name" value="BIFUNCTIONAL NON-HOMOLOGOUS END JOINING PROTEIN LIGD"/>
    <property type="match status" value="1"/>
</dbReference>
<dbReference type="Pfam" id="PF21686">
    <property type="entry name" value="LigD_Prim-Pol"/>
    <property type="match status" value="1"/>
</dbReference>
<dbReference type="CDD" id="cd07906">
    <property type="entry name" value="Adenylation_DNA_ligase_LigD_LigC"/>
    <property type="match status" value="1"/>
</dbReference>
<dbReference type="Pfam" id="PF04679">
    <property type="entry name" value="DNA_ligase_A_C"/>
    <property type="match status" value="1"/>
</dbReference>
<accession>A0A143PKE2</accession>
<dbReference type="PANTHER" id="PTHR42705">
    <property type="entry name" value="BIFUNCTIONAL NON-HOMOLOGOUS END JOINING PROTEIN LIGD"/>
    <property type="match status" value="1"/>
</dbReference>
<dbReference type="CDD" id="cd07971">
    <property type="entry name" value="OBF_DNA_ligase_LigD"/>
    <property type="match status" value="1"/>
</dbReference>
<dbReference type="SUPFAM" id="SSF56091">
    <property type="entry name" value="DNA ligase/mRNA capping enzyme, catalytic domain"/>
    <property type="match status" value="1"/>
</dbReference>
<dbReference type="InterPro" id="IPR014143">
    <property type="entry name" value="NHEJ_ligase_prk"/>
</dbReference>
<dbReference type="InterPro" id="IPR012309">
    <property type="entry name" value="DNA_ligase_ATP-dep_C"/>
</dbReference>
<dbReference type="GO" id="GO:0006281">
    <property type="term" value="P:DNA repair"/>
    <property type="evidence" value="ECO:0007669"/>
    <property type="project" value="InterPro"/>
</dbReference>
<dbReference type="AlphaFoldDB" id="A0A143PKE2"/>
<reference evidence="6 7" key="1">
    <citation type="journal article" date="2016" name="Genome Announc.">
        <title>First Complete Genome Sequence of a Subdivision 6 Acidobacterium Strain.</title>
        <authorList>
            <person name="Huang S."/>
            <person name="Vieira S."/>
            <person name="Bunk B."/>
            <person name="Riedel T."/>
            <person name="Sproer C."/>
            <person name="Overmann J."/>
        </authorList>
    </citation>
    <scope>NUCLEOTIDE SEQUENCE [LARGE SCALE GENOMIC DNA]</scope>
    <source>
        <strain evidence="7">DSM 100886 HEG_-6_39</strain>
    </source>
</reference>
<dbReference type="EC" id="6.5.1.1" evidence="1"/>
<dbReference type="STRING" id="1855912.LuPra_01422"/>
<keyword evidence="7" id="KW-1185">Reference proteome</keyword>
<reference evidence="7" key="2">
    <citation type="submission" date="2016-04" db="EMBL/GenBank/DDBJ databases">
        <title>First Complete Genome Sequence of a Subdivision 6 Acidobacterium.</title>
        <authorList>
            <person name="Huang S."/>
            <person name="Vieira S."/>
            <person name="Bunk B."/>
            <person name="Riedel T."/>
            <person name="Sproeer C."/>
            <person name="Overmann J."/>
        </authorList>
    </citation>
    <scope>NUCLEOTIDE SEQUENCE [LARGE SCALE GENOMIC DNA]</scope>
    <source>
        <strain evidence="7">DSM 100886 HEG_-6_39</strain>
    </source>
</reference>
<dbReference type="InterPro" id="IPR014145">
    <property type="entry name" value="LigD_pol_dom"/>
</dbReference>
<feature type="region of interest" description="Disordered" evidence="4">
    <location>
        <begin position="340"/>
        <end position="379"/>
    </location>
</feature>
<dbReference type="PROSITE" id="PS50160">
    <property type="entry name" value="DNA_LIGASE_A3"/>
    <property type="match status" value="1"/>
</dbReference>
<dbReference type="Gene3D" id="3.90.920.10">
    <property type="entry name" value="DNA primase, PRIM domain"/>
    <property type="match status" value="1"/>
</dbReference>
<gene>
    <name evidence="6" type="ORF">LuPra_01422</name>
</gene>
<dbReference type="KEGG" id="abac:LuPra_01422"/>
<protein>
    <recommendedName>
        <fullName evidence="1">DNA ligase (ATP)</fullName>
        <ecNumber evidence="1">6.5.1.1</ecNumber>
    </recommendedName>
</protein>
<dbReference type="GO" id="GO:0005524">
    <property type="term" value="F:ATP binding"/>
    <property type="evidence" value="ECO:0007669"/>
    <property type="project" value="InterPro"/>
</dbReference>
<dbReference type="Gene3D" id="2.40.50.140">
    <property type="entry name" value="Nucleic acid-binding proteins"/>
    <property type="match status" value="1"/>
</dbReference>
<proteinExistence type="predicted"/>
<dbReference type="OrthoDB" id="9802472at2"/>
<evidence type="ECO:0000259" key="5">
    <source>
        <dbReference type="PROSITE" id="PS50160"/>
    </source>
</evidence>
<organism evidence="6 7">
    <name type="scientific">Luteitalea pratensis</name>
    <dbReference type="NCBI Taxonomy" id="1855912"/>
    <lineage>
        <taxon>Bacteria</taxon>
        <taxon>Pseudomonadati</taxon>
        <taxon>Acidobacteriota</taxon>
        <taxon>Vicinamibacteria</taxon>
        <taxon>Vicinamibacterales</taxon>
        <taxon>Vicinamibacteraceae</taxon>
        <taxon>Luteitalea</taxon>
    </lineage>
</organism>
<dbReference type="InterPro" id="IPR012340">
    <property type="entry name" value="NA-bd_OB-fold"/>
</dbReference>
<dbReference type="Pfam" id="PF01068">
    <property type="entry name" value="DNA_ligase_A_M"/>
    <property type="match status" value="1"/>
</dbReference>